<dbReference type="InterPro" id="IPR027304">
    <property type="entry name" value="Trigger_fact/SurA_dom_sf"/>
</dbReference>
<evidence type="ECO:0000256" key="3">
    <source>
        <dbReference type="SAM" id="SignalP"/>
    </source>
</evidence>
<keyword evidence="2" id="KW-0697">Rotamase</keyword>
<dbReference type="RefSeq" id="WP_354509115.1">
    <property type="nucleotide sequence ID" value="NZ_JBEPMO010000009.1"/>
</dbReference>
<dbReference type="InterPro" id="IPR050280">
    <property type="entry name" value="OMP_Chaperone_SurA"/>
</dbReference>
<dbReference type="PANTHER" id="PTHR47637:SF1">
    <property type="entry name" value="CHAPERONE SURA"/>
    <property type="match status" value="1"/>
</dbReference>
<dbReference type="PANTHER" id="PTHR47637">
    <property type="entry name" value="CHAPERONE SURA"/>
    <property type="match status" value="1"/>
</dbReference>
<dbReference type="Pfam" id="PF00639">
    <property type="entry name" value="Rotamase"/>
    <property type="match status" value="2"/>
</dbReference>
<keyword evidence="6" id="KW-1185">Reference proteome</keyword>
<evidence type="ECO:0000256" key="1">
    <source>
        <dbReference type="ARBA" id="ARBA00022729"/>
    </source>
</evidence>
<protein>
    <submittedName>
        <fullName evidence="5">Peptidyl-prolyl cis-trans isomerase SurA</fullName>
        <ecNumber evidence="5">5.2.1.8</ecNumber>
    </submittedName>
</protein>
<evidence type="ECO:0000259" key="4">
    <source>
        <dbReference type="PROSITE" id="PS50198"/>
    </source>
</evidence>
<keyword evidence="1 3" id="KW-0732">Signal</keyword>
<comment type="caution">
    <text evidence="5">The sequence shown here is derived from an EMBL/GenBank/DDBJ whole genome shotgun (WGS) entry which is preliminary data.</text>
</comment>
<feature type="domain" description="PpiC" evidence="4">
    <location>
        <begin position="176"/>
        <end position="276"/>
    </location>
</feature>
<keyword evidence="2 5" id="KW-0413">Isomerase</keyword>
<dbReference type="SUPFAM" id="SSF54534">
    <property type="entry name" value="FKBP-like"/>
    <property type="match status" value="2"/>
</dbReference>
<dbReference type="PROSITE" id="PS50198">
    <property type="entry name" value="PPIC_PPIASE_2"/>
    <property type="match status" value="2"/>
</dbReference>
<feature type="domain" description="PpiC" evidence="4">
    <location>
        <begin position="279"/>
        <end position="379"/>
    </location>
</feature>
<organism evidence="5 6">
    <name type="scientific">Moheibacter stercoris</name>
    <dbReference type="NCBI Taxonomy" id="1628251"/>
    <lineage>
        <taxon>Bacteria</taxon>
        <taxon>Pseudomonadati</taxon>
        <taxon>Bacteroidota</taxon>
        <taxon>Flavobacteriia</taxon>
        <taxon>Flavobacteriales</taxon>
        <taxon>Weeksellaceae</taxon>
        <taxon>Moheibacter</taxon>
    </lineage>
</organism>
<sequence length="452" mass="51775">MKIKAYFLTLILSLISLEGFAQKANNPMNQLKLDGVAAVVGDEIILNSDIERDYIQAKMQGYQVENQCEFLENILIEKLLLSKAKEDTLINITNDQVDRQVDARIQHFLTQGSEQEILAYFGMNTMAEMKLELRGIIKDQAYANEKQNLITKGLDATPEEVRNFYNQYKDELPDIPEEVSLSHIVVYPEIFPENEQNVIDQLSQYRQEVLDGASFSTKAILYSNDPGSASNGGLIKNVKRGQMVPEFDAVVFNLQEGEVSEPFKTDFGYHIAMLEKRRGQELDIRHILIQLKPTPEEIAVTKEKIQKIIQDIDKGELTFKEAALKYSVDKYTKYNAGVLSDDNTGEDRMDRSKLPTKLLMAIAGMEDGGISEPFEDEFNRQPVLRFVKLNQTIPAHKINLETDYARLKNLTINTKRQETVMKWVGEQISDTFVKIHSENDDCDFRLDWRKEN</sequence>
<gene>
    <name evidence="5" type="ORF">ABID46_001752</name>
</gene>
<dbReference type="InterPro" id="IPR000297">
    <property type="entry name" value="PPIase_PpiC"/>
</dbReference>
<dbReference type="Proteomes" id="UP001549146">
    <property type="component" value="Unassembled WGS sequence"/>
</dbReference>
<feature type="signal peptide" evidence="3">
    <location>
        <begin position="1"/>
        <end position="23"/>
    </location>
</feature>
<reference evidence="5 6" key="1">
    <citation type="submission" date="2024-06" db="EMBL/GenBank/DDBJ databases">
        <title>Genomic Encyclopedia of Type Strains, Phase IV (KMG-IV): sequencing the most valuable type-strain genomes for metagenomic binning, comparative biology and taxonomic classification.</title>
        <authorList>
            <person name="Goeker M."/>
        </authorList>
    </citation>
    <scope>NUCLEOTIDE SEQUENCE [LARGE SCALE GENOMIC DNA]</scope>
    <source>
        <strain evidence="5 6">DSM 29388</strain>
    </source>
</reference>
<dbReference type="SUPFAM" id="SSF109998">
    <property type="entry name" value="Triger factor/SurA peptide-binding domain-like"/>
    <property type="match status" value="1"/>
</dbReference>
<evidence type="ECO:0000313" key="6">
    <source>
        <dbReference type="Proteomes" id="UP001549146"/>
    </source>
</evidence>
<dbReference type="InterPro" id="IPR046357">
    <property type="entry name" value="PPIase_dom_sf"/>
</dbReference>
<dbReference type="GO" id="GO:0003755">
    <property type="term" value="F:peptidyl-prolyl cis-trans isomerase activity"/>
    <property type="evidence" value="ECO:0007669"/>
    <property type="project" value="UniProtKB-EC"/>
</dbReference>
<dbReference type="Gene3D" id="1.10.4030.10">
    <property type="entry name" value="Porin chaperone SurA, peptide-binding domain"/>
    <property type="match status" value="1"/>
</dbReference>
<proteinExistence type="predicted"/>
<feature type="chain" id="PRO_5047301112" evidence="3">
    <location>
        <begin position="24"/>
        <end position="452"/>
    </location>
</feature>
<dbReference type="EMBL" id="JBEPMO010000009">
    <property type="protein sequence ID" value="MET3732165.1"/>
    <property type="molecule type" value="Genomic_DNA"/>
</dbReference>
<name>A0ABV2LUC7_9FLAO</name>
<evidence type="ECO:0000313" key="5">
    <source>
        <dbReference type="EMBL" id="MET3732165.1"/>
    </source>
</evidence>
<evidence type="ECO:0000256" key="2">
    <source>
        <dbReference type="PROSITE-ProRule" id="PRU00278"/>
    </source>
</evidence>
<dbReference type="Gene3D" id="3.10.50.40">
    <property type="match status" value="2"/>
</dbReference>
<accession>A0ABV2LUC7</accession>
<dbReference type="EC" id="5.2.1.8" evidence="5"/>